<feature type="chain" id="PRO_5047197991" description="Curli production assembly/transport component CsgE" evidence="1">
    <location>
        <begin position="23"/>
        <end position="111"/>
    </location>
</feature>
<dbReference type="RefSeq" id="WP_213041213.1">
    <property type="nucleotide sequence ID" value="NZ_CAJNBJ010000001.1"/>
</dbReference>
<feature type="signal peptide" evidence="1">
    <location>
        <begin position="1"/>
        <end position="22"/>
    </location>
</feature>
<evidence type="ECO:0008006" key="4">
    <source>
        <dbReference type="Google" id="ProtNLM"/>
    </source>
</evidence>
<protein>
    <recommendedName>
        <fullName evidence="4">Curli production assembly/transport component CsgE</fullName>
    </recommendedName>
</protein>
<keyword evidence="1" id="KW-0732">Signal</keyword>
<reference evidence="2 3" key="1">
    <citation type="submission" date="2021-02" db="EMBL/GenBank/DDBJ databases">
        <authorList>
            <person name="Han P."/>
        </authorList>
    </citation>
    <scope>NUCLEOTIDE SEQUENCE [LARGE SCALE GENOMIC DNA]</scope>
    <source>
        <strain evidence="2">Candidatus Nitrospira sp. ZN2</strain>
    </source>
</reference>
<dbReference type="EMBL" id="CAJNBJ010000001">
    <property type="protein sequence ID" value="CAE6716517.1"/>
    <property type="molecule type" value="Genomic_DNA"/>
</dbReference>
<organism evidence="2 3">
    <name type="scientific">Nitrospira defluvii</name>
    <dbReference type="NCBI Taxonomy" id="330214"/>
    <lineage>
        <taxon>Bacteria</taxon>
        <taxon>Pseudomonadati</taxon>
        <taxon>Nitrospirota</taxon>
        <taxon>Nitrospiria</taxon>
        <taxon>Nitrospirales</taxon>
        <taxon>Nitrospiraceae</taxon>
        <taxon>Nitrospira</taxon>
    </lineage>
</organism>
<name>A0ABM8QUR0_9BACT</name>
<evidence type="ECO:0000313" key="3">
    <source>
        <dbReference type="Proteomes" id="UP000675880"/>
    </source>
</evidence>
<dbReference type="Proteomes" id="UP000675880">
    <property type="component" value="Unassembled WGS sequence"/>
</dbReference>
<evidence type="ECO:0000313" key="2">
    <source>
        <dbReference type="EMBL" id="CAE6716517.1"/>
    </source>
</evidence>
<sequence length="111" mass="12282">MRRLARLALLACLTLAPLPASAMTDTADIGTLIDSFVTRQFPDAASHFWIVNETQWDGDEMIVDVNAIVTERRQSAPTENRFLLLIVEGQLKGIQSIPLDAAVECQKEQEA</sequence>
<keyword evidence="3" id="KW-1185">Reference proteome</keyword>
<proteinExistence type="predicted"/>
<accession>A0ABM8QUR0</accession>
<evidence type="ECO:0000256" key="1">
    <source>
        <dbReference type="SAM" id="SignalP"/>
    </source>
</evidence>
<gene>
    <name evidence="2" type="ORF">NSPZN2_11477</name>
</gene>
<comment type="caution">
    <text evidence="2">The sequence shown here is derived from an EMBL/GenBank/DDBJ whole genome shotgun (WGS) entry which is preliminary data.</text>
</comment>